<evidence type="ECO:0000256" key="1">
    <source>
        <dbReference type="ARBA" id="ARBA00023015"/>
    </source>
</evidence>
<reference evidence="5 6" key="1">
    <citation type="submission" date="2019-12" db="EMBL/GenBank/DDBJ databases">
        <title>Hybrid Genome Assemblies of two High G+C Isolates from Undergraduate Microbiology Courses.</title>
        <authorList>
            <person name="Ne Ville C.J."/>
            <person name="Enright D."/>
            <person name="Hernandez I."/>
            <person name="Dodsworth J."/>
            <person name="Orwin P.M."/>
        </authorList>
    </citation>
    <scope>NUCLEOTIDE SEQUENCE [LARGE SCALE GENOMIC DNA]</scope>
    <source>
        <strain evidence="5 6">CSUSB</strain>
    </source>
</reference>
<dbReference type="Gene3D" id="1.10.10.10">
    <property type="entry name" value="Winged helix-like DNA-binding domain superfamily/Winged helix DNA-binding domain"/>
    <property type="match status" value="1"/>
</dbReference>
<dbReference type="Pfam" id="PF07729">
    <property type="entry name" value="FCD"/>
    <property type="match status" value="1"/>
</dbReference>
<evidence type="ECO:0000256" key="2">
    <source>
        <dbReference type="ARBA" id="ARBA00023125"/>
    </source>
</evidence>
<dbReference type="PRINTS" id="PR00035">
    <property type="entry name" value="HTHGNTR"/>
</dbReference>
<dbReference type="RefSeq" id="WP_157614807.1">
    <property type="nucleotide sequence ID" value="NZ_CP046622.1"/>
</dbReference>
<dbReference type="CDD" id="cd07377">
    <property type="entry name" value="WHTH_GntR"/>
    <property type="match status" value="1"/>
</dbReference>
<dbReference type="InterPro" id="IPR011711">
    <property type="entry name" value="GntR_C"/>
</dbReference>
<keyword evidence="1" id="KW-0805">Transcription regulation</keyword>
<name>A0A6I6HL47_VARPD</name>
<dbReference type="InterPro" id="IPR036390">
    <property type="entry name" value="WH_DNA-bd_sf"/>
</dbReference>
<dbReference type="OrthoDB" id="5343379at2"/>
<dbReference type="Proteomes" id="UP000425817">
    <property type="component" value="Chromosome"/>
</dbReference>
<keyword evidence="2" id="KW-0238">DNA-binding</keyword>
<gene>
    <name evidence="5" type="ORF">GOQ09_18260</name>
</gene>
<dbReference type="PANTHER" id="PTHR43537">
    <property type="entry name" value="TRANSCRIPTIONAL REGULATOR, GNTR FAMILY"/>
    <property type="match status" value="1"/>
</dbReference>
<accession>A0A6I6HL47</accession>
<dbReference type="Pfam" id="PF00392">
    <property type="entry name" value="GntR"/>
    <property type="match status" value="1"/>
</dbReference>
<dbReference type="GO" id="GO:0003700">
    <property type="term" value="F:DNA-binding transcription factor activity"/>
    <property type="evidence" value="ECO:0007669"/>
    <property type="project" value="InterPro"/>
</dbReference>
<organism evidence="5 6">
    <name type="scientific">Variovorax paradoxus</name>
    <dbReference type="NCBI Taxonomy" id="34073"/>
    <lineage>
        <taxon>Bacteria</taxon>
        <taxon>Pseudomonadati</taxon>
        <taxon>Pseudomonadota</taxon>
        <taxon>Betaproteobacteria</taxon>
        <taxon>Burkholderiales</taxon>
        <taxon>Comamonadaceae</taxon>
        <taxon>Variovorax</taxon>
    </lineage>
</organism>
<dbReference type="SMART" id="SM00345">
    <property type="entry name" value="HTH_GNTR"/>
    <property type="match status" value="1"/>
</dbReference>
<dbReference type="GO" id="GO:0003677">
    <property type="term" value="F:DNA binding"/>
    <property type="evidence" value="ECO:0007669"/>
    <property type="project" value="UniProtKB-KW"/>
</dbReference>
<evidence type="ECO:0000259" key="4">
    <source>
        <dbReference type="PROSITE" id="PS50949"/>
    </source>
</evidence>
<dbReference type="InterPro" id="IPR000524">
    <property type="entry name" value="Tscrpt_reg_HTH_GntR"/>
</dbReference>
<sequence>MADESEKRSLSEVIRAEIEQEIMSGRLEAGSQLDEQTLSERYGVSRTPAREALIQLAAVGLVTMRPRQGAVVTSVSLKDYVSLHEILVQLEALATRLATRRMTSTERALLEESYNQCATAAQAQDAEMYRAANHAFHETLYAASRNPILSNQIRTTRARMRGLRDMRFEHPARLRASLQEHHAILQAILTGDEEAASLAMAAHISSGGHVYADMIAHMKQ</sequence>
<evidence type="ECO:0000313" key="6">
    <source>
        <dbReference type="Proteomes" id="UP000425817"/>
    </source>
</evidence>
<dbReference type="AlphaFoldDB" id="A0A6I6HL47"/>
<evidence type="ECO:0000256" key="3">
    <source>
        <dbReference type="ARBA" id="ARBA00023163"/>
    </source>
</evidence>
<dbReference type="SUPFAM" id="SSF48008">
    <property type="entry name" value="GntR ligand-binding domain-like"/>
    <property type="match status" value="1"/>
</dbReference>
<dbReference type="EMBL" id="CP046622">
    <property type="protein sequence ID" value="QGW83404.1"/>
    <property type="molecule type" value="Genomic_DNA"/>
</dbReference>
<dbReference type="SUPFAM" id="SSF46785">
    <property type="entry name" value="Winged helix' DNA-binding domain"/>
    <property type="match status" value="1"/>
</dbReference>
<dbReference type="SMART" id="SM00895">
    <property type="entry name" value="FCD"/>
    <property type="match status" value="1"/>
</dbReference>
<dbReference type="InterPro" id="IPR008920">
    <property type="entry name" value="TF_FadR/GntR_C"/>
</dbReference>
<dbReference type="Gene3D" id="1.20.120.530">
    <property type="entry name" value="GntR ligand-binding domain-like"/>
    <property type="match status" value="1"/>
</dbReference>
<proteinExistence type="predicted"/>
<dbReference type="InterPro" id="IPR036388">
    <property type="entry name" value="WH-like_DNA-bd_sf"/>
</dbReference>
<evidence type="ECO:0000313" key="5">
    <source>
        <dbReference type="EMBL" id="QGW83404.1"/>
    </source>
</evidence>
<dbReference type="PROSITE" id="PS50949">
    <property type="entry name" value="HTH_GNTR"/>
    <property type="match status" value="1"/>
</dbReference>
<feature type="domain" description="HTH gntR-type" evidence="4">
    <location>
        <begin position="8"/>
        <end position="75"/>
    </location>
</feature>
<keyword evidence="3" id="KW-0804">Transcription</keyword>
<protein>
    <submittedName>
        <fullName evidence="5">FCD domain-containing protein</fullName>
    </submittedName>
</protein>
<dbReference type="PANTHER" id="PTHR43537:SF49">
    <property type="entry name" value="TRANSCRIPTIONAL REGULATORY PROTEIN"/>
    <property type="match status" value="1"/>
</dbReference>